<keyword evidence="5" id="KW-0598">Phosphotransferase system</keyword>
<protein>
    <submittedName>
        <fullName evidence="8">PTS glucose transporter subunit IIA</fullName>
    </submittedName>
</protein>
<keyword evidence="6" id="KW-0418">Kinase</keyword>
<dbReference type="AlphaFoldDB" id="A0A0V8JI06"/>
<proteinExistence type="predicted"/>
<sequence>MFKKLFGGKTKSKETLVTAPMTGKILPLEQVPDPVFSQKMMGDGFAIEPTDGQVVSPVAGEVVQLFHTKHAVGLKTEAGTEVLIHIGLETVAMEGEGFEAHIQAGDKVEVGTPLITFDLPLVTEKAKSIITPVVITNSDAADSFEIVASGDVQKGQTQCAKVTMK</sequence>
<dbReference type="SUPFAM" id="SSF51261">
    <property type="entry name" value="Duplicated hybrid motif"/>
    <property type="match status" value="1"/>
</dbReference>
<reference evidence="8 9" key="1">
    <citation type="submission" date="2015-11" db="EMBL/GenBank/DDBJ databases">
        <title>Bacillus caseinolyticus sp nov.</title>
        <authorList>
            <person name="Dastager S.G."/>
            <person name="Mawlankar R."/>
        </authorList>
    </citation>
    <scope>NUCLEOTIDE SEQUENCE [LARGE SCALE GENOMIC DNA]</scope>
    <source>
        <strain evidence="8 9">SGD-V-76</strain>
    </source>
</reference>
<keyword evidence="3 8" id="KW-0762">Sugar transport</keyword>
<dbReference type="GO" id="GO:0009401">
    <property type="term" value="P:phosphoenolpyruvate-dependent sugar phosphotransferase system"/>
    <property type="evidence" value="ECO:0007669"/>
    <property type="project" value="UniProtKB-KW"/>
</dbReference>
<name>A0A0V8JI06_9BACI</name>
<evidence type="ECO:0000256" key="3">
    <source>
        <dbReference type="ARBA" id="ARBA00022597"/>
    </source>
</evidence>
<accession>A0A0V8JI06</accession>
<evidence type="ECO:0000256" key="2">
    <source>
        <dbReference type="ARBA" id="ARBA00022448"/>
    </source>
</evidence>
<dbReference type="PANTHER" id="PTHR45008:SF1">
    <property type="entry name" value="PTS SYSTEM GLUCOSE-SPECIFIC EIIA COMPONENT"/>
    <property type="match status" value="1"/>
</dbReference>
<evidence type="ECO:0000256" key="5">
    <source>
        <dbReference type="ARBA" id="ARBA00022683"/>
    </source>
</evidence>
<feature type="domain" description="PTS EIIA type-1" evidence="7">
    <location>
        <begin position="33"/>
        <end position="137"/>
    </location>
</feature>
<dbReference type="PROSITE" id="PS51093">
    <property type="entry name" value="PTS_EIIA_TYPE_1"/>
    <property type="match status" value="1"/>
</dbReference>
<dbReference type="InterPro" id="IPR050890">
    <property type="entry name" value="PTS_EIIA_component"/>
</dbReference>
<dbReference type="InterPro" id="IPR011055">
    <property type="entry name" value="Dup_hybrid_motif"/>
</dbReference>
<dbReference type="GO" id="GO:0016301">
    <property type="term" value="F:kinase activity"/>
    <property type="evidence" value="ECO:0007669"/>
    <property type="project" value="UniProtKB-KW"/>
</dbReference>
<evidence type="ECO:0000313" key="8">
    <source>
        <dbReference type="EMBL" id="KSU86584.1"/>
    </source>
</evidence>
<dbReference type="Proteomes" id="UP000053681">
    <property type="component" value="Unassembled WGS sequence"/>
</dbReference>
<comment type="caution">
    <text evidence="8">The sequence shown here is derived from an EMBL/GenBank/DDBJ whole genome shotgun (WGS) entry which is preliminary data.</text>
</comment>
<dbReference type="EMBL" id="LNQP01000076">
    <property type="protein sequence ID" value="KSU86584.1"/>
    <property type="molecule type" value="Genomic_DNA"/>
</dbReference>
<keyword evidence="2" id="KW-0813">Transport</keyword>
<evidence type="ECO:0000256" key="4">
    <source>
        <dbReference type="ARBA" id="ARBA00022679"/>
    </source>
</evidence>
<dbReference type="PROSITE" id="PS00371">
    <property type="entry name" value="PTS_EIIA_TYPE_1_HIS"/>
    <property type="match status" value="1"/>
</dbReference>
<dbReference type="FunFam" id="2.70.70.10:FF:000001">
    <property type="entry name" value="PTS system glucose-specific IIA component"/>
    <property type="match status" value="1"/>
</dbReference>
<dbReference type="RefSeq" id="WP_025911447.1">
    <property type="nucleotide sequence ID" value="NZ_KQ758691.1"/>
</dbReference>
<evidence type="ECO:0000259" key="7">
    <source>
        <dbReference type="PROSITE" id="PS51093"/>
    </source>
</evidence>
<evidence type="ECO:0000256" key="6">
    <source>
        <dbReference type="ARBA" id="ARBA00022777"/>
    </source>
</evidence>
<keyword evidence="4" id="KW-0808">Transferase</keyword>
<dbReference type="Pfam" id="PF00358">
    <property type="entry name" value="PTS_EIIA_1"/>
    <property type="match status" value="1"/>
</dbReference>
<dbReference type="GO" id="GO:0005737">
    <property type="term" value="C:cytoplasm"/>
    <property type="evidence" value="ECO:0007669"/>
    <property type="project" value="UniProtKB-SubCell"/>
</dbReference>
<gene>
    <name evidence="8" type="ORF">AS180_17780</name>
</gene>
<comment type="subcellular location">
    <subcellularLocation>
        <location evidence="1">Cytoplasm</location>
    </subcellularLocation>
</comment>
<dbReference type="PANTHER" id="PTHR45008">
    <property type="entry name" value="PTS SYSTEM GLUCOSE-SPECIFIC EIIA COMPONENT"/>
    <property type="match status" value="1"/>
</dbReference>
<dbReference type="NCBIfam" id="TIGR00830">
    <property type="entry name" value="PTBA"/>
    <property type="match status" value="1"/>
</dbReference>
<evidence type="ECO:0000313" key="9">
    <source>
        <dbReference type="Proteomes" id="UP000053681"/>
    </source>
</evidence>
<evidence type="ECO:0000256" key="1">
    <source>
        <dbReference type="ARBA" id="ARBA00004496"/>
    </source>
</evidence>
<dbReference type="Gene3D" id="2.70.70.10">
    <property type="entry name" value="Glucose Permease (Domain IIA)"/>
    <property type="match status" value="1"/>
</dbReference>
<keyword evidence="9" id="KW-1185">Reference proteome</keyword>
<dbReference type="InterPro" id="IPR001127">
    <property type="entry name" value="PTS_EIIA_1_perm"/>
</dbReference>
<organism evidence="8 9">
    <name type="scientific">Priestia veravalensis</name>
    <dbReference type="NCBI Taxonomy" id="1414648"/>
    <lineage>
        <taxon>Bacteria</taxon>
        <taxon>Bacillati</taxon>
        <taxon>Bacillota</taxon>
        <taxon>Bacilli</taxon>
        <taxon>Bacillales</taxon>
        <taxon>Bacillaceae</taxon>
        <taxon>Priestia</taxon>
    </lineage>
</organism>